<protein>
    <recommendedName>
        <fullName evidence="4">serine-type D-Ala-D-Ala carboxypeptidase</fullName>
        <ecNumber evidence="4">3.4.16.4</ecNumber>
    </recommendedName>
</protein>
<dbReference type="Proteomes" id="UP001203136">
    <property type="component" value="Unassembled WGS sequence"/>
</dbReference>
<dbReference type="EMBL" id="JAINVB010000001">
    <property type="protein sequence ID" value="MCK0086747.1"/>
    <property type="molecule type" value="Genomic_DNA"/>
</dbReference>
<keyword evidence="8" id="KW-0378">Hydrolase</keyword>
<evidence type="ECO:0000256" key="11">
    <source>
        <dbReference type="ARBA" id="ARBA00023316"/>
    </source>
</evidence>
<dbReference type="InterPro" id="IPR012907">
    <property type="entry name" value="Peptidase_S11_C"/>
</dbReference>
<dbReference type="RefSeq" id="WP_003499177.1">
    <property type="nucleotide sequence ID" value="NZ_BAABZD010000007.1"/>
</dbReference>
<evidence type="ECO:0000313" key="19">
    <source>
        <dbReference type="Proteomes" id="UP001203136"/>
    </source>
</evidence>
<evidence type="ECO:0000256" key="5">
    <source>
        <dbReference type="ARBA" id="ARBA00022645"/>
    </source>
</evidence>
<dbReference type="InterPro" id="IPR037167">
    <property type="entry name" value="Peptidase_S11_C_sf"/>
</dbReference>
<keyword evidence="9" id="KW-0133">Cell shape</keyword>
<evidence type="ECO:0000256" key="6">
    <source>
        <dbReference type="ARBA" id="ARBA00022670"/>
    </source>
</evidence>
<dbReference type="InterPro" id="IPR001967">
    <property type="entry name" value="Peptidase_S11_N"/>
</dbReference>
<dbReference type="SMART" id="SM00936">
    <property type="entry name" value="PBP5_C"/>
    <property type="match status" value="1"/>
</dbReference>
<dbReference type="AlphaFoldDB" id="A0AAW5F490"/>
<evidence type="ECO:0000256" key="16">
    <source>
        <dbReference type="SAM" id="SignalP"/>
    </source>
</evidence>
<keyword evidence="11" id="KW-0961">Cell wall biogenesis/degradation</keyword>
<dbReference type="InterPro" id="IPR012338">
    <property type="entry name" value="Beta-lactam/transpept-like"/>
</dbReference>
<dbReference type="Gene3D" id="3.40.710.10">
    <property type="entry name" value="DD-peptidase/beta-lactamase superfamily"/>
    <property type="match status" value="1"/>
</dbReference>
<dbReference type="GO" id="GO:0006508">
    <property type="term" value="P:proteolysis"/>
    <property type="evidence" value="ECO:0007669"/>
    <property type="project" value="UniProtKB-KW"/>
</dbReference>
<comment type="similarity">
    <text evidence="3 15">Belongs to the peptidase S11 family.</text>
</comment>
<name>A0AAW5F490_CLOSY</name>
<dbReference type="EC" id="3.4.16.4" evidence="4"/>
<evidence type="ECO:0000259" key="17">
    <source>
        <dbReference type="SMART" id="SM00936"/>
    </source>
</evidence>
<dbReference type="GO" id="GO:0008360">
    <property type="term" value="P:regulation of cell shape"/>
    <property type="evidence" value="ECO:0007669"/>
    <property type="project" value="UniProtKB-KW"/>
</dbReference>
<feature type="domain" description="Peptidase S11 D-Ala-D-Ala carboxypeptidase A C-terminal" evidence="17">
    <location>
        <begin position="322"/>
        <end position="415"/>
    </location>
</feature>
<feature type="active site" description="Proton acceptor" evidence="13">
    <location>
        <position position="100"/>
    </location>
</feature>
<evidence type="ECO:0000313" key="18">
    <source>
        <dbReference type="EMBL" id="MCK0086747.1"/>
    </source>
</evidence>
<feature type="binding site" evidence="14">
    <location>
        <position position="269"/>
    </location>
    <ligand>
        <name>substrate</name>
    </ligand>
</feature>
<evidence type="ECO:0000256" key="10">
    <source>
        <dbReference type="ARBA" id="ARBA00022984"/>
    </source>
</evidence>
<proteinExistence type="inferred from homology"/>
<dbReference type="Pfam" id="PF07943">
    <property type="entry name" value="PBP5_C"/>
    <property type="match status" value="1"/>
</dbReference>
<evidence type="ECO:0000256" key="15">
    <source>
        <dbReference type="RuleBase" id="RU004016"/>
    </source>
</evidence>
<keyword evidence="7 16" id="KW-0732">Signal</keyword>
<evidence type="ECO:0000256" key="13">
    <source>
        <dbReference type="PIRSR" id="PIRSR618044-1"/>
    </source>
</evidence>
<feature type="chain" id="PRO_5043677870" description="serine-type D-Ala-D-Ala carboxypeptidase" evidence="16">
    <location>
        <begin position="24"/>
        <end position="431"/>
    </location>
</feature>
<dbReference type="PRINTS" id="PR00725">
    <property type="entry name" value="DADACBPTASE1"/>
</dbReference>
<feature type="signal peptide" evidence="16">
    <location>
        <begin position="1"/>
        <end position="23"/>
    </location>
</feature>
<evidence type="ECO:0000256" key="7">
    <source>
        <dbReference type="ARBA" id="ARBA00022729"/>
    </source>
</evidence>
<dbReference type="SUPFAM" id="SSF69189">
    <property type="entry name" value="Penicillin-binding protein associated domain"/>
    <property type="match status" value="1"/>
</dbReference>
<dbReference type="GO" id="GO:0009002">
    <property type="term" value="F:serine-type D-Ala-D-Ala carboxypeptidase activity"/>
    <property type="evidence" value="ECO:0007669"/>
    <property type="project" value="UniProtKB-EC"/>
</dbReference>
<comment type="catalytic activity">
    <reaction evidence="12">
        <text>Preferential cleavage: (Ac)2-L-Lys-D-Ala-|-D-Ala. Also transpeptidation of peptidyl-alanyl moieties that are N-acyl substituents of D-alanine.</text>
        <dbReference type="EC" id="3.4.16.4"/>
    </reaction>
</comment>
<feature type="active site" evidence="13">
    <location>
        <position position="152"/>
    </location>
</feature>
<sequence>MRDRIRKITAAVILGLLLVTVGAETDTAVFCLAAENGSDTAEQAETVTKAGLEPAPDTEGEKIAGPKLCAQSAVLMDASTGRILYGKEETIKRPMASTTKIMTCILALEQGNPEDMVEISSYAASMPDVQLNIRAGEKYRLQDLLYSLMLESHNDSAVAVAEHIGGTVEGFAEMMNQKARDIGCTDTCFVTPNGLDGTRKADGEPHSTTAADLARIMRYCVEQSPKSREFLEITRTASRTITDESGKRSFYLGNHNALLSMMPEALSGKTGFTGNAGYCYVAALKKDDKEFTVALLGCGWPPHKTYKWEDMRKIAGFAFDSYDYYEIFEKNKTFPSLKIIDGKKDEVPLSLCLGEQDQTLKVLMREDETTDIRYEYPKELKAPVKAGTPVGSASYYVGNELVASYPIYASDTAEKIDLKWCIEKCIGKITL</sequence>
<keyword evidence="10" id="KW-0573">Peptidoglycan synthesis</keyword>
<evidence type="ECO:0000256" key="12">
    <source>
        <dbReference type="ARBA" id="ARBA00034000"/>
    </source>
</evidence>
<dbReference type="PANTHER" id="PTHR21581">
    <property type="entry name" value="D-ALANYL-D-ALANINE CARBOXYPEPTIDASE"/>
    <property type="match status" value="1"/>
</dbReference>
<evidence type="ECO:0000256" key="2">
    <source>
        <dbReference type="ARBA" id="ARBA00004752"/>
    </source>
</evidence>
<keyword evidence="6" id="KW-0645">Protease</keyword>
<evidence type="ECO:0000256" key="8">
    <source>
        <dbReference type="ARBA" id="ARBA00022801"/>
    </source>
</evidence>
<dbReference type="PANTHER" id="PTHR21581:SF33">
    <property type="entry name" value="D-ALANYL-D-ALANINE CARBOXYPEPTIDASE DACB"/>
    <property type="match status" value="1"/>
</dbReference>
<reference evidence="18" key="1">
    <citation type="journal article" date="2022" name="Cell Host Microbe">
        <title>Colonization of the live biotherapeutic product VE303 and modulation of the microbiota and metabolites in healthy volunteers.</title>
        <authorList>
            <person name="Dsouza M."/>
            <person name="Menon R."/>
            <person name="Crossette E."/>
            <person name="Bhattarai S.K."/>
            <person name="Schneider J."/>
            <person name="Kim Y.G."/>
            <person name="Reddy S."/>
            <person name="Caballero S."/>
            <person name="Felix C."/>
            <person name="Cornacchione L."/>
            <person name="Hendrickson J."/>
            <person name="Watson A.R."/>
            <person name="Minot S.S."/>
            <person name="Greenfield N."/>
            <person name="Schopf L."/>
            <person name="Szabady R."/>
            <person name="Patarroyo J."/>
            <person name="Smith W."/>
            <person name="Harrison P."/>
            <person name="Kuijper E.J."/>
            <person name="Kelly C.P."/>
            <person name="Olle B."/>
            <person name="Bobilev D."/>
            <person name="Silber J.L."/>
            <person name="Bucci V."/>
            <person name="Roberts B."/>
            <person name="Faith J."/>
            <person name="Norman J.M."/>
        </authorList>
    </citation>
    <scope>NUCLEOTIDE SEQUENCE</scope>
    <source>
        <strain evidence="18">VE303-04</strain>
    </source>
</reference>
<comment type="pathway">
    <text evidence="2">Cell wall biogenesis; peptidoglycan biosynthesis.</text>
</comment>
<keyword evidence="5 18" id="KW-0121">Carboxypeptidase</keyword>
<dbReference type="GO" id="GO:0071555">
    <property type="term" value="P:cell wall organization"/>
    <property type="evidence" value="ECO:0007669"/>
    <property type="project" value="UniProtKB-KW"/>
</dbReference>
<comment type="caution">
    <text evidence="18">The sequence shown here is derived from an EMBL/GenBank/DDBJ whole genome shotgun (WGS) entry which is preliminary data.</text>
</comment>
<dbReference type="InterPro" id="IPR015956">
    <property type="entry name" value="Peniciliin-bd_prot_C_sf"/>
</dbReference>
<organism evidence="18 19">
    <name type="scientific">Clostridium symbiosum</name>
    <name type="common">Bacteroides symbiosus</name>
    <dbReference type="NCBI Taxonomy" id="1512"/>
    <lineage>
        <taxon>Bacteria</taxon>
        <taxon>Bacillati</taxon>
        <taxon>Bacillota</taxon>
        <taxon>Clostridia</taxon>
        <taxon>Lachnospirales</taxon>
        <taxon>Lachnospiraceae</taxon>
        <taxon>Otoolea</taxon>
    </lineage>
</organism>
<evidence type="ECO:0000256" key="9">
    <source>
        <dbReference type="ARBA" id="ARBA00022960"/>
    </source>
</evidence>
<evidence type="ECO:0000256" key="14">
    <source>
        <dbReference type="PIRSR" id="PIRSR618044-2"/>
    </source>
</evidence>
<dbReference type="SUPFAM" id="SSF56601">
    <property type="entry name" value="beta-lactamase/transpeptidase-like"/>
    <property type="match status" value="1"/>
</dbReference>
<dbReference type="GO" id="GO:0009252">
    <property type="term" value="P:peptidoglycan biosynthetic process"/>
    <property type="evidence" value="ECO:0007669"/>
    <property type="project" value="UniProtKB-KW"/>
</dbReference>
<dbReference type="InterPro" id="IPR018044">
    <property type="entry name" value="Peptidase_S11"/>
</dbReference>
<gene>
    <name evidence="18" type="ORF">K5I21_12865</name>
</gene>
<feature type="active site" description="Acyl-ester intermediate" evidence="13">
    <location>
        <position position="97"/>
    </location>
</feature>
<evidence type="ECO:0000256" key="3">
    <source>
        <dbReference type="ARBA" id="ARBA00007164"/>
    </source>
</evidence>
<accession>A0AAW5F490</accession>
<dbReference type="Pfam" id="PF00768">
    <property type="entry name" value="Peptidase_S11"/>
    <property type="match status" value="1"/>
</dbReference>
<evidence type="ECO:0000256" key="4">
    <source>
        <dbReference type="ARBA" id="ARBA00012448"/>
    </source>
</evidence>
<dbReference type="Gene3D" id="2.60.410.10">
    <property type="entry name" value="D-Ala-D-Ala carboxypeptidase, C-terminal domain"/>
    <property type="match status" value="1"/>
</dbReference>
<evidence type="ECO:0000256" key="1">
    <source>
        <dbReference type="ARBA" id="ARBA00003217"/>
    </source>
</evidence>
<comment type="function">
    <text evidence="1">Removes C-terminal D-alanyl residues from sugar-peptide cell wall precursors.</text>
</comment>